<dbReference type="InParanoid" id="K3Z9Q5"/>
<dbReference type="Proteomes" id="UP000004995">
    <property type="component" value="Unassembled WGS sequence"/>
</dbReference>
<evidence type="ECO:0000313" key="2">
    <source>
        <dbReference type="Proteomes" id="UP000004995"/>
    </source>
</evidence>
<dbReference type="Gramene" id="KQL15084">
    <property type="protein sequence ID" value="KQL15084"/>
    <property type="gene ID" value="SETIT_023276mg"/>
</dbReference>
<dbReference type="EnsemblPlants" id="KQL15084">
    <property type="protein sequence ID" value="KQL15084"/>
    <property type="gene ID" value="SETIT_023276mg"/>
</dbReference>
<accession>K3Z9Q5</accession>
<dbReference type="EMBL" id="AGNK02001650">
    <property type="status" value="NOT_ANNOTATED_CDS"/>
    <property type="molecule type" value="Genomic_DNA"/>
</dbReference>
<dbReference type="FunCoup" id="K3Z9Q5">
    <property type="interactions" value="304"/>
</dbReference>
<keyword evidence="2" id="KW-1185">Reference proteome</keyword>
<dbReference type="HOGENOM" id="CLU_1350915_0_0_1"/>
<evidence type="ECO:0000313" key="1">
    <source>
        <dbReference type="EnsemblPlants" id="KQL15084"/>
    </source>
</evidence>
<sequence length="203" mass="22506">MASKSLSLVTCKNHGTAPIISSAPPQTQRRKSRHGTRRFYLVAEVHLVVERVELELDAVPARLRHGPAPPGLLPVVDALLDAAVLAPRRGLLAGEPLGEALGGGRDVGHHPVRPRHDGALRVRRVDVLHHQRQRPRAVGDAVPLQRRRHVLLRPLTLQRVLPRQTPVVRRDRVRHQPQALLRHACDYAGAAMLRFVCARALFG</sequence>
<proteinExistence type="predicted"/>
<organism evidence="1 2">
    <name type="scientific">Setaria italica</name>
    <name type="common">Foxtail millet</name>
    <name type="synonym">Panicum italicum</name>
    <dbReference type="NCBI Taxonomy" id="4555"/>
    <lineage>
        <taxon>Eukaryota</taxon>
        <taxon>Viridiplantae</taxon>
        <taxon>Streptophyta</taxon>
        <taxon>Embryophyta</taxon>
        <taxon>Tracheophyta</taxon>
        <taxon>Spermatophyta</taxon>
        <taxon>Magnoliopsida</taxon>
        <taxon>Liliopsida</taxon>
        <taxon>Poales</taxon>
        <taxon>Poaceae</taxon>
        <taxon>PACMAD clade</taxon>
        <taxon>Panicoideae</taxon>
        <taxon>Panicodae</taxon>
        <taxon>Paniceae</taxon>
        <taxon>Cenchrinae</taxon>
        <taxon>Setaria</taxon>
    </lineage>
</organism>
<name>K3Z9Q5_SETIT</name>
<dbReference type="AlphaFoldDB" id="K3Z9Q5"/>
<reference evidence="1" key="2">
    <citation type="submission" date="2018-08" db="UniProtKB">
        <authorList>
            <consortium name="EnsemblPlants"/>
        </authorList>
    </citation>
    <scope>IDENTIFICATION</scope>
    <source>
        <strain evidence="1">Yugu1</strain>
    </source>
</reference>
<reference evidence="2" key="1">
    <citation type="journal article" date="2012" name="Nat. Biotechnol.">
        <title>Reference genome sequence of the model plant Setaria.</title>
        <authorList>
            <person name="Bennetzen J.L."/>
            <person name="Schmutz J."/>
            <person name="Wang H."/>
            <person name="Percifield R."/>
            <person name="Hawkins J."/>
            <person name="Pontaroli A.C."/>
            <person name="Estep M."/>
            <person name="Feng L."/>
            <person name="Vaughn J.N."/>
            <person name="Grimwood J."/>
            <person name="Jenkins J."/>
            <person name="Barry K."/>
            <person name="Lindquist E."/>
            <person name="Hellsten U."/>
            <person name="Deshpande S."/>
            <person name="Wang X."/>
            <person name="Wu X."/>
            <person name="Mitros T."/>
            <person name="Triplett J."/>
            <person name="Yang X."/>
            <person name="Ye C.Y."/>
            <person name="Mauro-Herrera M."/>
            <person name="Wang L."/>
            <person name="Li P."/>
            <person name="Sharma M."/>
            <person name="Sharma R."/>
            <person name="Ronald P.C."/>
            <person name="Panaud O."/>
            <person name="Kellogg E.A."/>
            <person name="Brutnell T.P."/>
            <person name="Doust A.N."/>
            <person name="Tuskan G.A."/>
            <person name="Rokhsar D."/>
            <person name="Devos K.M."/>
        </authorList>
    </citation>
    <scope>NUCLEOTIDE SEQUENCE [LARGE SCALE GENOMIC DNA]</scope>
    <source>
        <strain evidence="2">cv. Yugu1</strain>
    </source>
</reference>
<protein>
    <submittedName>
        <fullName evidence="1">Uncharacterized protein</fullName>
    </submittedName>
</protein>